<dbReference type="SUPFAM" id="SSF56300">
    <property type="entry name" value="Metallo-dependent phosphatases"/>
    <property type="match status" value="1"/>
</dbReference>
<name>A0A9P5YF75_9AGAR</name>
<reference evidence="2" key="1">
    <citation type="submission" date="2020-11" db="EMBL/GenBank/DDBJ databases">
        <authorList>
            <consortium name="DOE Joint Genome Institute"/>
            <person name="Ahrendt S."/>
            <person name="Riley R."/>
            <person name="Andreopoulos W."/>
            <person name="Labutti K."/>
            <person name="Pangilinan J."/>
            <person name="Ruiz-Duenas F.J."/>
            <person name="Barrasa J.M."/>
            <person name="Sanchez-Garcia M."/>
            <person name="Camarero S."/>
            <person name="Miyauchi S."/>
            <person name="Serrano A."/>
            <person name="Linde D."/>
            <person name="Babiker R."/>
            <person name="Drula E."/>
            <person name="Ayuso-Fernandez I."/>
            <person name="Pacheco R."/>
            <person name="Padilla G."/>
            <person name="Ferreira P."/>
            <person name="Barriuso J."/>
            <person name="Kellner H."/>
            <person name="Castanera R."/>
            <person name="Alfaro M."/>
            <person name="Ramirez L."/>
            <person name="Pisabarro A.G."/>
            <person name="Kuo A."/>
            <person name="Tritt A."/>
            <person name="Lipzen A."/>
            <person name="He G."/>
            <person name="Yan M."/>
            <person name="Ng V."/>
            <person name="Cullen D."/>
            <person name="Martin F."/>
            <person name="Rosso M.-N."/>
            <person name="Henrissat B."/>
            <person name="Hibbett D."/>
            <person name="Martinez A.T."/>
            <person name="Grigoriev I.V."/>
        </authorList>
    </citation>
    <scope>NUCLEOTIDE SEQUENCE</scope>
    <source>
        <strain evidence="2">CBS 247.69</strain>
    </source>
</reference>
<evidence type="ECO:0000313" key="3">
    <source>
        <dbReference type="Proteomes" id="UP000807353"/>
    </source>
</evidence>
<evidence type="ECO:0000313" key="2">
    <source>
        <dbReference type="EMBL" id="KAF9467549.1"/>
    </source>
</evidence>
<protein>
    <submittedName>
        <fullName evidence="2">Ser/Thr protein phosphatase superfamily protein</fullName>
    </submittedName>
</protein>
<sequence>MTTDPQVRVQFLSDLHLEIERDPALLYSYDSKPSAPTLALLGDIGWTRNDRLFEWLKSQLTRFQRVLYVLGNHEPYGSTLAQSCTKIEAFALHNPGSSVGEFIFLKRKRYDLTPTVTVLGCMPVLITSQHTTYMSLHQEDVDWLAASIRDIRVNEAERRVVVLSHHALTIKGIGDPKYIGGPTNSAFATELTGQLWWGPPMIVWAFGHTHWNCDFERNGVRVVSNQRGYGDGGTGFSESKVLEF</sequence>
<dbReference type="PANTHER" id="PTHR37844:SF2">
    <property type="entry name" value="SER_THR PROTEIN PHOSPHATASE SUPERFAMILY (AFU_ORTHOLOGUE AFUA_1G14840)"/>
    <property type="match status" value="1"/>
</dbReference>
<dbReference type="AlphaFoldDB" id="A0A9P5YF75"/>
<keyword evidence="3" id="KW-1185">Reference proteome</keyword>
<evidence type="ECO:0000259" key="1">
    <source>
        <dbReference type="Pfam" id="PF00149"/>
    </source>
</evidence>
<dbReference type="InterPro" id="IPR004843">
    <property type="entry name" value="Calcineurin-like_PHP"/>
</dbReference>
<accession>A0A9P5YF75</accession>
<dbReference type="Pfam" id="PF00149">
    <property type="entry name" value="Metallophos"/>
    <property type="match status" value="1"/>
</dbReference>
<dbReference type="GO" id="GO:0016787">
    <property type="term" value="F:hydrolase activity"/>
    <property type="evidence" value="ECO:0007669"/>
    <property type="project" value="InterPro"/>
</dbReference>
<dbReference type="EMBL" id="MU150236">
    <property type="protein sequence ID" value="KAF9467549.1"/>
    <property type="molecule type" value="Genomic_DNA"/>
</dbReference>
<dbReference type="Gene3D" id="3.60.21.10">
    <property type="match status" value="1"/>
</dbReference>
<comment type="caution">
    <text evidence="2">The sequence shown here is derived from an EMBL/GenBank/DDBJ whole genome shotgun (WGS) entry which is preliminary data.</text>
</comment>
<organism evidence="2 3">
    <name type="scientific">Collybia nuda</name>
    <dbReference type="NCBI Taxonomy" id="64659"/>
    <lineage>
        <taxon>Eukaryota</taxon>
        <taxon>Fungi</taxon>
        <taxon>Dikarya</taxon>
        <taxon>Basidiomycota</taxon>
        <taxon>Agaricomycotina</taxon>
        <taxon>Agaricomycetes</taxon>
        <taxon>Agaricomycetidae</taxon>
        <taxon>Agaricales</taxon>
        <taxon>Tricholomatineae</taxon>
        <taxon>Clitocybaceae</taxon>
        <taxon>Collybia</taxon>
    </lineage>
</organism>
<feature type="domain" description="Calcineurin-like phosphoesterase" evidence="1">
    <location>
        <begin position="8"/>
        <end position="211"/>
    </location>
</feature>
<dbReference type="PANTHER" id="PTHR37844">
    <property type="entry name" value="SER/THR PROTEIN PHOSPHATASE SUPERFAMILY (AFU_ORTHOLOGUE AFUA_1G14840)"/>
    <property type="match status" value="1"/>
</dbReference>
<gene>
    <name evidence="2" type="ORF">BDZ94DRAFT_1287600</name>
</gene>
<proteinExistence type="predicted"/>
<dbReference type="InterPro" id="IPR029052">
    <property type="entry name" value="Metallo-depent_PP-like"/>
</dbReference>
<dbReference type="Proteomes" id="UP000807353">
    <property type="component" value="Unassembled WGS sequence"/>
</dbReference>
<dbReference type="OrthoDB" id="550558at2759"/>